<keyword evidence="7 10" id="KW-1133">Transmembrane helix</keyword>
<dbReference type="InterPro" id="IPR059112">
    <property type="entry name" value="CysZ/EI24"/>
</dbReference>
<protein>
    <submittedName>
        <fullName evidence="11">CysZ protein</fullName>
    </submittedName>
</protein>
<evidence type="ECO:0000256" key="7">
    <source>
        <dbReference type="ARBA" id="ARBA00022989"/>
    </source>
</evidence>
<dbReference type="PANTHER" id="PTHR37468:SF1">
    <property type="entry name" value="SULFATE TRANSPORTER CYSZ"/>
    <property type="match status" value="1"/>
</dbReference>
<dbReference type="GO" id="GO:0000103">
    <property type="term" value="P:sulfate assimilation"/>
    <property type="evidence" value="ECO:0007669"/>
    <property type="project" value="TreeGrafter"/>
</dbReference>
<keyword evidence="12" id="KW-1185">Reference proteome</keyword>
<dbReference type="GO" id="GO:0005886">
    <property type="term" value="C:plasma membrane"/>
    <property type="evidence" value="ECO:0007669"/>
    <property type="project" value="TreeGrafter"/>
</dbReference>
<evidence type="ECO:0000313" key="12">
    <source>
        <dbReference type="Proteomes" id="UP000198711"/>
    </source>
</evidence>
<keyword evidence="8" id="KW-0764">Sulfate transport</keyword>
<evidence type="ECO:0000256" key="3">
    <source>
        <dbReference type="ARBA" id="ARBA00022475"/>
    </source>
</evidence>
<evidence type="ECO:0000256" key="4">
    <source>
        <dbReference type="ARBA" id="ARBA00022519"/>
    </source>
</evidence>
<proteinExistence type="predicted"/>
<evidence type="ECO:0000256" key="6">
    <source>
        <dbReference type="ARBA" id="ARBA00022692"/>
    </source>
</evidence>
<feature type="transmembrane region" description="Helical" evidence="10">
    <location>
        <begin position="20"/>
        <end position="42"/>
    </location>
</feature>
<evidence type="ECO:0000256" key="1">
    <source>
        <dbReference type="ARBA" id="ARBA00004141"/>
    </source>
</evidence>
<feature type="transmembrane region" description="Helical" evidence="10">
    <location>
        <begin position="224"/>
        <end position="245"/>
    </location>
</feature>
<sequence>MIIAIQAYAQAHEFIKKHKLWKWILIPGILYTLLFLLGMYFFSHTSGNFIEWMALKTGLKNWLDRLNNGFLGFLFAMGTFLLWLLLLLLYFSLFKYFFLIVGSPLFAYLSEKTEAIIEGKDFPFSLMQMAKDIARGIRIAARNSLWQTVYMLSILFLSLLPLIGWLTPILAVLIECYYYGFSMLDYSMERHKKTATESIYYISRHRGLAIGNGIVFYMMHLLPFVGWVLAPAYAVVAATLSIYPLKEQANAYR</sequence>
<organism evidence="11 12">
    <name type="scientific">Hydrobacter penzbergensis</name>
    <dbReference type="NCBI Taxonomy" id="1235997"/>
    <lineage>
        <taxon>Bacteria</taxon>
        <taxon>Pseudomonadati</taxon>
        <taxon>Bacteroidota</taxon>
        <taxon>Chitinophagia</taxon>
        <taxon>Chitinophagales</taxon>
        <taxon>Chitinophagaceae</taxon>
        <taxon>Hydrobacter</taxon>
    </lineage>
</organism>
<evidence type="ECO:0000256" key="9">
    <source>
        <dbReference type="ARBA" id="ARBA00023136"/>
    </source>
</evidence>
<name>A0A8X8LBT3_9BACT</name>
<comment type="caution">
    <text evidence="11">The sequence shown here is derived from an EMBL/GenBank/DDBJ whole genome shotgun (WGS) entry which is preliminary data.</text>
</comment>
<dbReference type="EMBL" id="FNNO01000009">
    <property type="protein sequence ID" value="SDX11681.1"/>
    <property type="molecule type" value="Genomic_DNA"/>
</dbReference>
<feature type="transmembrane region" description="Helical" evidence="10">
    <location>
        <begin position="145"/>
        <end position="163"/>
    </location>
</feature>
<gene>
    <name evidence="11" type="ORF">SAMN05444410_10987</name>
</gene>
<dbReference type="GO" id="GO:0019344">
    <property type="term" value="P:cysteine biosynthetic process"/>
    <property type="evidence" value="ECO:0007669"/>
    <property type="project" value="TreeGrafter"/>
</dbReference>
<dbReference type="GO" id="GO:0009675">
    <property type="term" value="F:high-affinity sulfate:proton symporter activity"/>
    <property type="evidence" value="ECO:0007669"/>
    <property type="project" value="TreeGrafter"/>
</dbReference>
<evidence type="ECO:0000313" key="11">
    <source>
        <dbReference type="EMBL" id="SDX11681.1"/>
    </source>
</evidence>
<keyword evidence="5" id="KW-0028">Amino-acid biosynthesis</keyword>
<dbReference type="InterPro" id="IPR050480">
    <property type="entry name" value="CysZ-like"/>
</dbReference>
<dbReference type="PANTHER" id="PTHR37468">
    <property type="entry name" value="SULFATE TRANSPORTER CYSZ"/>
    <property type="match status" value="1"/>
</dbReference>
<dbReference type="AlphaFoldDB" id="A0A8X8LBT3"/>
<evidence type="ECO:0000256" key="10">
    <source>
        <dbReference type="SAM" id="Phobius"/>
    </source>
</evidence>
<keyword evidence="2" id="KW-0813">Transport</keyword>
<evidence type="ECO:0000256" key="2">
    <source>
        <dbReference type="ARBA" id="ARBA00022448"/>
    </source>
</evidence>
<evidence type="ECO:0000256" key="8">
    <source>
        <dbReference type="ARBA" id="ARBA00023032"/>
    </source>
</evidence>
<dbReference type="Pfam" id="PF07264">
    <property type="entry name" value="EI24"/>
    <property type="match status" value="1"/>
</dbReference>
<accession>A0A8X8LBT3</accession>
<dbReference type="Proteomes" id="UP000198711">
    <property type="component" value="Unassembled WGS sequence"/>
</dbReference>
<keyword evidence="4" id="KW-0997">Cell inner membrane</keyword>
<feature type="transmembrane region" description="Helical" evidence="10">
    <location>
        <begin position="70"/>
        <end position="91"/>
    </location>
</feature>
<keyword evidence="3" id="KW-1003">Cell membrane</keyword>
<keyword evidence="6 10" id="KW-0812">Transmembrane</keyword>
<comment type="subcellular location">
    <subcellularLocation>
        <location evidence="1">Membrane</location>
        <topology evidence="1">Multi-pass membrane protein</topology>
    </subcellularLocation>
</comment>
<evidence type="ECO:0000256" key="5">
    <source>
        <dbReference type="ARBA" id="ARBA00022605"/>
    </source>
</evidence>
<keyword evidence="9 10" id="KW-0472">Membrane</keyword>
<reference evidence="11 12" key="1">
    <citation type="submission" date="2016-10" db="EMBL/GenBank/DDBJ databases">
        <authorList>
            <person name="Varghese N."/>
            <person name="Submissions S."/>
        </authorList>
    </citation>
    <scope>NUCLEOTIDE SEQUENCE [LARGE SCALE GENOMIC DNA]</scope>
    <source>
        <strain evidence="11 12">DSM 25353</strain>
    </source>
</reference>